<feature type="signal peptide" evidence="2">
    <location>
        <begin position="1"/>
        <end position="20"/>
    </location>
</feature>
<dbReference type="PANTHER" id="PTHR42928">
    <property type="entry name" value="TRICARBOXYLATE-BINDING PROTEIN"/>
    <property type="match status" value="1"/>
</dbReference>
<dbReference type="Proteomes" id="UP001529369">
    <property type="component" value="Unassembled WGS sequence"/>
</dbReference>
<evidence type="ECO:0000256" key="2">
    <source>
        <dbReference type="SAM" id="SignalP"/>
    </source>
</evidence>
<dbReference type="Gene3D" id="3.40.190.10">
    <property type="entry name" value="Periplasmic binding protein-like II"/>
    <property type="match status" value="1"/>
</dbReference>
<comment type="caution">
    <text evidence="3">The sequence shown here is derived from an EMBL/GenBank/DDBJ whole genome shotgun (WGS) entry which is preliminary data.</text>
</comment>
<dbReference type="EMBL" id="JAUFPN010000195">
    <property type="protein sequence ID" value="MDN3567639.1"/>
    <property type="molecule type" value="Genomic_DNA"/>
</dbReference>
<dbReference type="InterPro" id="IPR042100">
    <property type="entry name" value="Bug_dom1"/>
</dbReference>
<reference evidence="4" key="1">
    <citation type="journal article" date="2019" name="Int. J. Syst. Evol. Microbiol.">
        <title>The Global Catalogue of Microorganisms (GCM) 10K type strain sequencing project: providing services to taxonomists for standard genome sequencing and annotation.</title>
        <authorList>
            <consortium name="The Broad Institute Genomics Platform"/>
            <consortium name="The Broad Institute Genome Sequencing Center for Infectious Disease"/>
            <person name="Wu L."/>
            <person name="Ma J."/>
        </authorList>
    </citation>
    <scope>NUCLEOTIDE SEQUENCE [LARGE SCALE GENOMIC DNA]</scope>
    <source>
        <strain evidence="4">CECT 7131</strain>
    </source>
</reference>
<dbReference type="Pfam" id="PF03401">
    <property type="entry name" value="TctC"/>
    <property type="match status" value="1"/>
</dbReference>
<evidence type="ECO:0000256" key="1">
    <source>
        <dbReference type="ARBA" id="ARBA00006987"/>
    </source>
</evidence>
<dbReference type="Gene3D" id="3.40.190.150">
    <property type="entry name" value="Bordetella uptake gene, domain 1"/>
    <property type="match status" value="1"/>
</dbReference>
<keyword evidence="2" id="KW-0732">Signal</keyword>
<dbReference type="RefSeq" id="WP_290319690.1">
    <property type="nucleotide sequence ID" value="NZ_JAUFPN010000195.1"/>
</dbReference>
<dbReference type="PIRSF" id="PIRSF017082">
    <property type="entry name" value="YflP"/>
    <property type="match status" value="1"/>
</dbReference>
<gene>
    <name evidence="3" type="ORF">QWZ14_24940</name>
</gene>
<keyword evidence="4" id="KW-1185">Reference proteome</keyword>
<sequence>MVRIARRSLLAATLATPGLAAAEAPWPSRGITWVVPFAAGGITDSSSRVVAQRLSQILGQPVVVENRPGAGGTIGAEAVARAAPDGHTLLYGSQGPIAAAPALYPALRYDPKRDFVPVQGLGASPNMVVTSPGRPWRSMAELVAAARARPETLTYASTGVGTAPHLAVEMLQQVTGIRLIHAPYANGAQAVNDVIGGRVDVMWDYPMTSIPHVRDGRLRALAVTDPARVRLAPEVPTMAEAGIPEAEFLPWAGLFLPAATPGAIVARLAAGLREAMQDPRVQEFFDGTATVLWPEMGPERFKDFLAAEWPRIAALVARSGARPG</sequence>
<protein>
    <submittedName>
        <fullName evidence="3">Tripartite tricarboxylate transporter substrate binding protein</fullName>
    </submittedName>
</protein>
<comment type="similarity">
    <text evidence="1">Belongs to the UPF0065 (bug) family.</text>
</comment>
<dbReference type="PANTHER" id="PTHR42928:SF5">
    <property type="entry name" value="BLR1237 PROTEIN"/>
    <property type="match status" value="1"/>
</dbReference>
<name>A0ABT8ACZ2_9PROT</name>
<dbReference type="InterPro" id="IPR005064">
    <property type="entry name" value="BUG"/>
</dbReference>
<accession>A0ABT8ACZ2</accession>
<evidence type="ECO:0000313" key="3">
    <source>
        <dbReference type="EMBL" id="MDN3567639.1"/>
    </source>
</evidence>
<dbReference type="CDD" id="cd07012">
    <property type="entry name" value="PBP2_Bug_TTT"/>
    <property type="match status" value="1"/>
</dbReference>
<dbReference type="SUPFAM" id="SSF53850">
    <property type="entry name" value="Periplasmic binding protein-like II"/>
    <property type="match status" value="1"/>
</dbReference>
<evidence type="ECO:0000313" key="4">
    <source>
        <dbReference type="Proteomes" id="UP001529369"/>
    </source>
</evidence>
<feature type="chain" id="PRO_5045762075" evidence="2">
    <location>
        <begin position="21"/>
        <end position="324"/>
    </location>
</feature>
<organism evidence="3 4">
    <name type="scientific">Paeniroseomonas aquatica</name>
    <dbReference type="NCBI Taxonomy" id="373043"/>
    <lineage>
        <taxon>Bacteria</taxon>
        <taxon>Pseudomonadati</taxon>
        <taxon>Pseudomonadota</taxon>
        <taxon>Alphaproteobacteria</taxon>
        <taxon>Acetobacterales</taxon>
        <taxon>Acetobacteraceae</taxon>
        <taxon>Paeniroseomonas</taxon>
    </lineage>
</organism>
<proteinExistence type="inferred from homology"/>